<comment type="caution">
    <text evidence="2">The sequence shown here is derived from an EMBL/GenBank/DDBJ whole genome shotgun (WGS) entry which is preliminary data.</text>
</comment>
<keyword evidence="1" id="KW-0812">Transmembrane</keyword>
<feature type="transmembrane region" description="Helical" evidence="1">
    <location>
        <begin position="39"/>
        <end position="63"/>
    </location>
</feature>
<feature type="transmembrane region" description="Helical" evidence="1">
    <location>
        <begin position="168"/>
        <end position="186"/>
    </location>
</feature>
<dbReference type="EMBL" id="CAHIKZ030001888">
    <property type="protein sequence ID" value="CAE1276544.1"/>
    <property type="molecule type" value="Genomic_DNA"/>
</dbReference>
<accession>A0A812CUC6</accession>
<keyword evidence="1" id="KW-1133">Transmembrane helix</keyword>
<keyword evidence="3" id="KW-1185">Reference proteome</keyword>
<evidence type="ECO:0000256" key="1">
    <source>
        <dbReference type="SAM" id="Phobius"/>
    </source>
</evidence>
<protein>
    <submittedName>
        <fullName evidence="2">Uncharacterized protein</fullName>
    </submittedName>
</protein>
<name>A0A812CUC6_ACAPH</name>
<proteinExistence type="predicted"/>
<evidence type="ECO:0000313" key="2">
    <source>
        <dbReference type="EMBL" id="CAE1276544.1"/>
    </source>
</evidence>
<sequence>MRAKSRFRKTSFLLHTFLSLSFFLSLSLSLICPFFSLISLYFLSFFLSVSLLTALFHSFSLSFTHATTLFSIGRSFTTYNFCTYSFLIILSFALSLICLLLFLFFSFFFFFFFFPLFSRSFIQCIYLPINRNTTPKPFSLYVSIHYYSTPPSSQKLQRLYINSLFKNLFYFLYLFSYSYFIFSFSFQRETFERENKMAFGHVSFFLRIRLHPCDCNS</sequence>
<evidence type="ECO:0000313" key="3">
    <source>
        <dbReference type="Proteomes" id="UP000597762"/>
    </source>
</evidence>
<dbReference type="Proteomes" id="UP000597762">
    <property type="component" value="Unassembled WGS sequence"/>
</dbReference>
<feature type="transmembrane region" description="Helical" evidence="1">
    <location>
        <begin position="84"/>
        <end position="113"/>
    </location>
</feature>
<organism evidence="2 3">
    <name type="scientific">Acanthosepion pharaonis</name>
    <name type="common">Pharaoh cuttlefish</name>
    <name type="synonym">Sepia pharaonis</name>
    <dbReference type="NCBI Taxonomy" id="158019"/>
    <lineage>
        <taxon>Eukaryota</taxon>
        <taxon>Metazoa</taxon>
        <taxon>Spiralia</taxon>
        <taxon>Lophotrochozoa</taxon>
        <taxon>Mollusca</taxon>
        <taxon>Cephalopoda</taxon>
        <taxon>Coleoidea</taxon>
        <taxon>Decapodiformes</taxon>
        <taxon>Sepiida</taxon>
        <taxon>Sepiina</taxon>
        <taxon>Sepiidae</taxon>
        <taxon>Acanthosepion</taxon>
    </lineage>
</organism>
<dbReference type="AlphaFoldDB" id="A0A812CUC6"/>
<keyword evidence="1" id="KW-0472">Membrane</keyword>
<gene>
    <name evidence="2" type="ORF">SPHA_40074</name>
</gene>
<reference evidence="2" key="1">
    <citation type="submission" date="2021-01" db="EMBL/GenBank/DDBJ databases">
        <authorList>
            <person name="Li R."/>
            <person name="Bekaert M."/>
        </authorList>
    </citation>
    <scope>NUCLEOTIDE SEQUENCE</scope>
    <source>
        <strain evidence="2">Farmed</strain>
    </source>
</reference>